<keyword evidence="5" id="KW-0539">Nucleus</keyword>
<keyword evidence="8" id="KW-1185">Reference proteome</keyword>
<comment type="subcellular location">
    <subcellularLocation>
        <location evidence="1">Nucleus</location>
    </subcellularLocation>
</comment>
<dbReference type="SUPFAM" id="SSF46785">
    <property type="entry name" value="Winged helix' DNA-binding domain"/>
    <property type="match status" value="1"/>
</dbReference>
<dbReference type="Gene3D" id="1.10.10.10">
    <property type="entry name" value="Winged helix-like DNA-binding domain superfamily/Winged helix DNA-binding domain"/>
    <property type="match status" value="1"/>
</dbReference>
<comment type="caution">
    <text evidence="7">The sequence shown here is derived from an EMBL/GenBank/DDBJ whole genome shotgun (WGS) entry which is preliminary data.</text>
</comment>
<dbReference type="InterPro" id="IPR036390">
    <property type="entry name" value="WH_DNA-bd_sf"/>
</dbReference>
<dbReference type="Pfam" id="PF05158">
    <property type="entry name" value="RNA_pol_Rpc34"/>
    <property type="match status" value="3"/>
</dbReference>
<dbReference type="EMBL" id="PGOL01002669">
    <property type="protein sequence ID" value="PKI46165.1"/>
    <property type="molecule type" value="Genomic_DNA"/>
</dbReference>
<dbReference type="STRING" id="22663.A0A2I0IQ99"/>
<reference evidence="7 8" key="1">
    <citation type="submission" date="2017-11" db="EMBL/GenBank/DDBJ databases">
        <title>De-novo sequencing of pomegranate (Punica granatum L.) genome.</title>
        <authorList>
            <person name="Akparov Z."/>
            <person name="Amiraslanov A."/>
            <person name="Hajiyeva S."/>
            <person name="Abbasov M."/>
            <person name="Kaur K."/>
            <person name="Hamwieh A."/>
            <person name="Solovyev V."/>
            <person name="Salamov A."/>
            <person name="Braich B."/>
            <person name="Kosarev P."/>
            <person name="Mahmoud A."/>
            <person name="Hajiyev E."/>
            <person name="Babayeva S."/>
            <person name="Izzatullayeva V."/>
            <person name="Mammadov A."/>
            <person name="Mammadov A."/>
            <person name="Sharifova S."/>
            <person name="Ojaghi J."/>
            <person name="Eynullazada K."/>
            <person name="Bayramov B."/>
            <person name="Abdulazimova A."/>
            <person name="Shahmuradov I."/>
        </authorList>
    </citation>
    <scope>NUCLEOTIDE SEQUENCE [LARGE SCALE GENOMIC DNA]</scope>
    <source>
        <strain evidence="8">cv. AG2017</strain>
        <tissue evidence="7">Leaf</tissue>
    </source>
</reference>
<dbReference type="InterPro" id="IPR036388">
    <property type="entry name" value="WH-like_DNA-bd_sf"/>
</dbReference>
<accession>A0A2I0IQ99</accession>
<dbReference type="AlphaFoldDB" id="A0A2I0IQ99"/>
<name>A0A2I0IQ99_PUNGR</name>
<proteinExistence type="inferred from homology"/>
<protein>
    <recommendedName>
        <fullName evidence="9">DNA-directed RNA polymerase III subunit RPC6</fullName>
    </recommendedName>
</protein>
<dbReference type="InterPro" id="IPR007832">
    <property type="entry name" value="RNA_pol_Rpc34"/>
</dbReference>
<dbReference type="PANTHER" id="PTHR12780">
    <property type="entry name" value="RNA POLYMERASE III DNA DIRECTED , 39KD SUBUNIT-RELATED"/>
    <property type="match status" value="1"/>
</dbReference>
<evidence type="ECO:0000256" key="2">
    <source>
        <dbReference type="ARBA" id="ARBA00011038"/>
    </source>
</evidence>
<evidence type="ECO:0008006" key="9">
    <source>
        <dbReference type="Google" id="ProtNLM"/>
    </source>
</evidence>
<organism evidence="7 8">
    <name type="scientific">Punica granatum</name>
    <name type="common">Pomegranate</name>
    <dbReference type="NCBI Taxonomy" id="22663"/>
    <lineage>
        <taxon>Eukaryota</taxon>
        <taxon>Viridiplantae</taxon>
        <taxon>Streptophyta</taxon>
        <taxon>Embryophyta</taxon>
        <taxon>Tracheophyta</taxon>
        <taxon>Spermatophyta</taxon>
        <taxon>Magnoliopsida</taxon>
        <taxon>eudicotyledons</taxon>
        <taxon>Gunneridae</taxon>
        <taxon>Pentapetalae</taxon>
        <taxon>rosids</taxon>
        <taxon>malvids</taxon>
        <taxon>Myrtales</taxon>
        <taxon>Lythraceae</taxon>
        <taxon>Punica</taxon>
    </lineage>
</organism>
<evidence type="ECO:0000256" key="5">
    <source>
        <dbReference type="ARBA" id="ARBA00023242"/>
    </source>
</evidence>
<evidence type="ECO:0000256" key="1">
    <source>
        <dbReference type="ARBA" id="ARBA00004123"/>
    </source>
</evidence>
<dbReference type="GO" id="GO:0005666">
    <property type="term" value="C:RNA polymerase III complex"/>
    <property type="evidence" value="ECO:0007669"/>
    <property type="project" value="InterPro"/>
</dbReference>
<evidence type="ECO:0000256" key="3">
    <source>
        <dbReference type="ARBA" id="ARBA00022478"/>
    </source>
</evidence>
<evidence type="ECO:0000313" key="8">
    <source>
        <dbReference type="Proteomes" id="UP000233551"/>
    </source>
</evidence>
<evidence type="ECO:0000313" key="7">
    <source>
        <dbReference type="EMBL" id="PKI46165.1"/>
    </source>
</evidence>
<dbReference type="InterPro" id="IPR016049">
    <property type="entry name" value="RNA_pol_Rpc34-like"/>
</dbReference>
<keyword evidence="3" id="KW-0240">DNA-directed RNA polymerase</keyword>
<keyword evidence="4" id="KW-0804">Transcription</keyword>
<dbReference type="GO" id="GO:0006383">
    <property type="term" value="P:transcription by RNA polymerase III"/>
    <property type="evidence" value="ECO:0007669"/>
    <property type="project" value="InterPro"/>
</dbReference>
<evidence type="ECO:0000256" key="6">
    <source>
        <dbReference type="SAM" id="MobiDB-lite"/>
    </source>
</evidence>
<feature type="region of interest" description="Disordered" evidence="6">
    <location>
        <begin position="355"/>
        <end position="416"/>
    </location>
</feature>
<comment type="similarity">
    <text evidence="2">Belongs to the eukaryotic RPC34/RPC39 RNA polymerase subunit family.</text>
</comment>
<sequence>MALIVKNLIKQVKTVQYRGSKHYMMTEFKPSAEVTGGVWYNDSVLDTAFIDFLRERCLMHISSLKVTTVDRIFDAIKRSKIFHAESSSQEIEGISKRKCPVSTRHPQDLSKHEKTVYNLIRSKREMGIRSVNLRRDTKIFSNSKVVDKALKALRAKNLIKHVKTIQYRESKHYMATEFGPSAEVIGGVWYNEDVLDTIFIDLLKERCPMHISSLKVATVDMISNAIKRSKIFHAKCASQQIKGMSKSKRPVSTGPSQDLGSKHYMVMDFEPFAEVTGRAWYNESVLDATFIDFLKEPCLMHISSLKVAIVDMIFDAIIEPTGDVDPGGGVANGGSRPPITEIPIGIFKIRVSNSKSGVGKPQLATPSPDRRRRRNPPIMCPNDNKKKELTRELTEESAFSLDSIGEGSADSSETKKKANTCLNDRMGCYKRMSVWG</sequence>
<gene>
    <name evidence="7" type="ORF">CRG98_033423</name>
</gene>
<evidence type="ECO:0000256" key="4">
    <source>
        <dbReference type="ARBA" id="ARBA00023163"/>
    </source>
</evidence>
<feature type="compositionally biased region" description="Basic and acidic residues" evidence="6">
    <location>
        <begin position="383"/>
        <end position="394"/>
    </location>
</feature>
<dbReference type="Proteomes" id="UP000233551">
    <property type="component" value="Unassembled WGS sequence"/>
</dbReference>